<dbReference type="SUPFAM" id="SSF57362">
    <property type="entry name" value="BPTI-like"/>
    <property type="match status" value="1"/>
</dbReference>
<reference evidence="2" key="1">
    <citation type="journal article" date="2015" name="PLoS ONE">
        <title>An Insight into the Sialome of the Lone Star Tick, Amblyomma americanum, with a Glimpse on Its Time Dependent Gene Expression.</title>
        <authorList>
            <person name="Karim S."/>
            <person name="Ribeiro J.M."/>
        </authorList>
    </citation>
    <scope>NUCLEOTIDE SEQUENCE</scope>
    <source>
        <tissue evidence="2">Salivary gland</tissue>
    </source>
</reference>
<accession>A0A0C9S478</accession>
<dbReference type="GO" id="GO:0004867">
    <property type="term" value="F:serine-type endopeptidase inhibitor activity"/>
    <property type="evidence" value="ECO:0007669"/>
    <property type="project" value="InterPro"/>
</dbReference>
<organism evidence="2">
    <name type="scientific">Amblyomma americanum</name>
    <name type="common">Lone star tick</name>
    <dbReference type="NCBI Taxonomy" id="6943"/>
    <lineage>
        <taxon>Eukaryota</taxon>
        <taxon>Metazoa</taxon>
        <taxon>Ecdysozoa</taxon>
        <taxon>Arthropoda</taxon>
        <taxon>Chelicerata</taxon>
        <taxon>Arachnida</taxon>
        <taxon>Acari</taxon>
        <taxon>Parasitiformes</taxon>
        <taxon>Ixodida</taxon>
        <taxon>Ixodoidea</taxon>
        <taxon>Ixodidae</taxon>
        <taxon>Amblyomminae</taxon>
        <taxon>Amblyomma</taxon>
    </lineage>
</organism>
<feature type="signal peptide" evidence="1">
    <location>
        <begin position="1"/>
        <end position="23"/>
    </location>
</feature>
<protein>
    <submittedName>
        <fullName evidence="2">Putative secreted protein</fullName>
    </submittedName>
</protein>
<feature type="chain" id="PRO_5002202581" evidence="1">
    <location>
        <begin position="24"/>
        <end position="124"/>
    </location>
</feature>
<keyword evidence="1" id="KW-0732">Signal</keyword>
<name>A0A0C9S478_AMBAM</name>
<dbReference type="Gene3D" id="4.10.410.10">
    <property type="entry name" value="Pancreatic trypsin inhibitor Kunitz domain"/>
    <property type="match status" value="1"/>
</dbReference>
<dbReference type="AlphaFoldDB" id="A0A0C9S478"/>
<evidence type="ECO:0000313" key="2">
    <source>
        <dbReference type="EMBL" id="JAG92004.1"/>
    </source>
</evidence>
<evidence type="ECO:0000256" key="1">
    <source>
        <dbReference type="SAM" id="SignalP"/>
    </source>
</evidence>
<dbReference type="EMBL" id="GBZX01000736">
    <property type="protein sequence ID" value="JAG92004.1"/>
    <property type="molecule type" value="mRNA"/>
</dbReference>
<sequence>MNCLTSLTLLALISGTLLLVAAAHTGREHQSLYLNMSYFTETQCKLPENGQCEYTDACFCYPPFGSGRIRTKSYFYSPQHKKCIRASNGIGLGCNSFEDPNECFKQCARKLNKGNYKVQNVNRN</sequence>
<proteinExistence type="evidence at transcript level"/>
<dbReference type="InterPro" id="IPR036880">
    <property type="entry name" value="Kunitz_BPTI_sf"/>
</dbReference>